<keyword evidence="2 4" id="KW-0863">Zinc-finger</keyword>
<dbReference type="PANTHER" id="PTHR23327:SF51">
    <property type="entry name" value="TRANSCRIPTIONAL REGULATOR OF YEAST FORM ADHERENCE 3"/>
    <property type="match status" value="1"/>
</dbReference>
<evidence type="ECO:0000256" key="3">
    <source>
        <dbReference type="ARBA" id="ARBA00022833"/>
    </source>
</evidence>
<dbReference type="Pfam" id="PF03105">
    <property type="entry name" value="SPX"/>
    <property type="match status" value="1"/>
</dbReference>
<sequence>MKFAQEFKKALQREDFPQRWIDSAIPYGQLKKCLKKVTRELETIGLDRDTLAQLASSQTSAGDLGFHYDLDGEPCNSKHLRPRLTIFVHLKDGVVVDAKLSPATRDFLEKVAIGRAEQQVQLTVTPDVDHESSASDDNDAPVSDADAISATPCPVRQVEIPLVFDGEFFDILQNDVFELDTLQGEEAERLKGEIASLGRTMTRTTRPANGKKAREDLARWREIFELYLDARIFFSTRESDHGARTAAQALKQLQWFQQEVLQRKHVQSLKLSASREAFTIFLNLNAMLLQNLKFQEINQLAVTKILKKFDKRTSLGVAKTFPVAVHSERLLAGSVARDLCAQVSSEVIATVPQLDDYLCPICFAVAYWPIRLQCEHVFCSRCLVKMQRKSERFCPLCRGDVIMRAGLDNFDKARAAFMREYFQRGQGEGESQRARTWERDFRTGLHRRSLLRHVV</sequence>
<dbReference type="RefSeq" id="XP_066716572.1">
    <property type="nucleotide sequence ID" value="XM_066857303.1"/>
</dbReference>
<keyword evidence="3" id="KW-0862">Zinc</keyword>
<dbReference type="InterPro" id="IPR001841">
    <property type="entry name" value="Znf_RING"/>
</dbReference>
<evidence type="ECO:0000256" key="5">
    <source>
        <dbReference type="SAM" id="MobiDB-lite"/>
    </source>
</evidence>
<accession>A0ABR1VDM3</accession>
<protein>
    <submittedName>
        <fullName evidence="8">RING-14 protein</fullName>
    </submittedName>
</protein>
<evidence type="ECO:0000313" key="9">
    <source>
        <dbReference type="Proteomes" id="UP001480595"/>
    </source>
</evidence>
<dbReference type="Gene3D" id="3.30.40.10">
    <property type="entry name" value="Zinc/RING finger domain, C3HC4 (zinc finger)"/>
    <property type="match status" value="1"/>
</dbReference>
<dbReference type="SUPFAM" id="SSF57850">
    <property type="entry name" value="RING/U-box"/>
    <property type="match status" value="1"/>
</dbReference>
<keyword evidence="9" id="KW-1185">Reference proteome</keyword>
<feature type="domain" description="SPX" evidence="7">
    <location>
        <begin position="1"/>
        <end position="323"/>
    </location>
</feature>
<dbReference type="Pfam" id="PF00097">
    <property type="entry name" value="zf-C3HC4"/>
    <property type="match status" value="1"/>
</dbReference>
<dbReference type="InterPro" id="IPR013083">
    <property type="entry name" value="Znf_RING/FYVE/PHD"/>
</dbReference>
<reference evidence="8 9" key="1">
    <citation type="submission" date="2023-01" db="EMBL/GenBank/DDBJ databases">
        <title>Analysis of 21 Apiospora genomes using comparative genomics revels a genus with tremendous synthesis potential of carbohydrate active enzymes and secondary metabolites.</title>
        <authorList>
            <person name="Sorensen T."/>
        </authorList>
    </citation>
    <scope>NUCLEOTIDE SEQUENCE [LARGE SCALE GENOMIC DNA]</scope>
    <source>
        <strain evidence="8 9">CBS 135458</strain>
    </source>
</reference>
<evidence type="ECO:0000259" key="6">
    <source>
        <dbReference type="PROSITE" id="PS50089"/>
    </source>
</evidence>
<dbReference type="PROSITE" id="PS51382">
    <property type="entry name" value="SPX"/>
    <property type="match status" value="1"/>
</dbReference>
<keyword evidence="1" id="KW-0479">Metal-binding</keyword>
<evidence type="ECO:0000259" key="7">
    <source>
        <dbReference type="PROSITE" id="PS51382"/>
    </source>
</evidence>
<dbReference type="PROSITE" id="PS50089">
    <property type="entry name" value="ZF_RING_2"/>
    <property type="match status" value="1"/>
</dbReference>
<gene>
    <name evidence="8" type="ORF">PG994_005894</name>
</gene>
<dbReference type="InterPro" id="IPR004331">
    <property type="entry name" value="SPX_dom"/>
</dbReference>
<comment type="caution">
    <text evidence="8">The sequence shown here is derived from an EMBL/GenBank/DDBJ whole genome shotgun (WGS) entry which is preliminary data.</text>
</comment>
<dbReference type="InterPro" id="IPR018957">
    <property type="entry name" value="Znf_C3HC4_RING-type"/>
</dbReference>
<dbReference type="GeneID" id="92090366"/>
<dbReference type="InterPro" id="IPR017907">
    <property type="entry name" value="Znf_RING_CS"/>
</dbReference>
<dbReference type="SMART" id="SM00184">
    <property type="entry name" value="RING"/>
    <property type="match status" value="1"/>
</dbReference>
<proteinExistence type="predicted"/>
<dbReference type="EMBL" id="JAQQWL010000006">
    <property type="protein sequence ID" value="KAK8069278.1"/>
    <property type="molecule type" value="Genomic_DNA"/>
</dbReference>
<organism evidence="8 9">
    <name type="scientific">Apiospora phragmitis</name>
    <dbReference type="NCBI Taxonomy" id="2905665"/>
    <lineage>
        <taxon>Eukaryota</taxon>
        <taxon>Fungi</taxon>
        <taxon>Dikarya</taxon>
        <taxon>Ascomycota</taxon>
        <taxon>Pezizomycotina</taxon>
        <taxon>Sordariomycetes</taxon>
        <taxon>Xylariomycetidae</taxon>
        <taxon>Amphisphaeriales</taxon>
        <taxon>Apiosporaceae</taxon>
        <taxon>Apiospora</taxon>
    </lineage>
</organism>
<feature type="region of interest" description="Disordered" evidence="5">
    <location>
        <begin position="125"/>
        <end position="148"/>
    </location>
</feature>
<evidence type="ECO:0000256" key="1">
    <source>
        <dbReference type="ARBA" id="ARBA00022723"/>
    </source>
</evidence>
<dbReference type="PANTHER" id="PTHR23327">
    <property type="entry name" value="RING FINGER PROTEIN 127"/>
    <property type="match status" value="1"/>
</dbReference>
<feature type="domain" description="RING-type" evidence="6">
    <location>
        <begin position="359"/>
        <end position="398"/>
    </location>
</feature>
<evidence type="ECO:0000256" key="2">
    <source>
        <dbReference type="ARBA" id="ARBA00022771"/>
    </source>
</evidence>
<evidence type="ECO:0000313" key="8">
    <source>
        <dbReference type="EMBL" id="KAK8069278.1"/>
    </source>
</evidence>
<name>A0ABR1VDM3_9PEZI</name>
<dbReference type="PROSITE" id="PS00518">
    <property type="entry name" value="ZF_RING_1"/>
    <property type="match status" value="1"/>
</dbReference>
<dbReference type="Proteomes" id="UP001480595">
    <property type="component" value="Unassembled WGS sequence"/>
</dbReference>
<evidence type="ECO:0000256" key="4">
    <source>
        <dbReference type="PROSITE-ProRule" id="PRU00175"/>
    </source>
</evidence>